<dbReference type="SUPFAM" id="SSF52540">
    <property type="entry name" value="P-loop containing nucleoside triphosphate hydrolases"/>
    <property type="match status" value="1"/>
</dbReference>
<proteinExistence type="predicted"/>
<keyword evidence="3" id="KW-0238">DNA-binding</keyword>
<keyword evidence="8" id="KW-1185">Reference proteome</keyword>
<evidence type="ECO:0000313" key="8">
    <source>
        <dbReference type="Proteomes" id="UP000481872"/>
    </source>
</evidence>
<keyword evidence="4" id="KW-0812">Transmembrane</keyword>
<dbReference type="GO" id="GO:0005829">
    <property type="term" value="C:cytosol"/>
    <property type="evidence" value="ECO:0007669"/>
    <property type="project" value="TreeGrafter"/>
</dbReference>
<dbReference type="PANTHER" id="PTHR11361:SF152">
    <property type="entry name" value="DNA MISMATCH REPAIR PROTEIN"/>
    <property type="match status" value="1"/>
</dbReference>
<dbReference type="GO" id="GO:0030983">
    <property type="term" value="F:mismatched DNA binding"/>
    <property type="evidence" value="ECO:0007669"/>
    <property type="project" value="InterPro"/>
</dbReference>
<evidence type="ECO:0000256" key="1">
    <source>
        <dbReference type="ARBA" id="ARBA00022741"/>
    </source>
</evidence>
<evidence type="ECO:0000256" key="2">
    <source>
        <dbReference type="ARBA" id="ARBA00022840"/>
    </source>
</evidence>
<evidence type="ECO:0000259" key="5">
    <source>
        <dbReference type="SMART" id="SM00533"/>
    </source>
</evidence>
<protein>
    <submittedName>
        <fullName evidence="7">DNA mismatch repair protein MutS</fullName>
    </submittedName>
</protein>
<dbReference type="Proteomes" id="UP000481872">
    <property type="component" value="Unassembled WGS sequence"/>
</dbReference>
<name>A0A6M0GZH2_9CLOT</name>
<dbReference type="SMART" id="SM00533">
    <property type="entry name" value="MUTSd"/>
    <property type="match status" value="1"/>
</dbReference>
<feature type="domain" description="DNA mismatch repair protein MutS core" evidence="5">
    <location>
        <begin position="113"/>
        <end position="386"/>
    </location>
</feature>
<evidence type="ECO:0000259" key="6">
    <source>
        <dbReference type="SMART" id="SM00534"/>
    </source>
</evidence>
<dbReference type="RefSeq" id="WP_199869063.1">
    <property type="nucleotide sequence ID" value="NZ_JAAGPU010000002.1"/>
</dbReference>
<dbReference type="Pfam" id="PF00488">
    <property type="entry name" value="MutS_V"/>
    <property type="match status" value="1"/>
</dbReference>
<keyword evidence="4" id="KW-1133">Transmembrane helix</keyword>
<dbReference type="GO" id="GO:0140664">
    <property type="term" value="F:ATP-dependent DNA damage sensor activity"/>
    <property type="evidence" value="ECO:0007669"/>
    <property type="project" value="InterPro"/>
</dbReference>
<evidence type="ECO:0000256" key="4">
    <source>
        <dbReference type="SAM" id="Phobius"/>
    </source>
</evidence>
<feature type="domain" description="DNA mismatch repair proteins mutS family" evidence="6">
    <location>
        <begin position="395"/>
        <end position="581"/>
    </location>
</feature>
<sequence>MDSKLMMAKTIFMFFLGITFGSVVGTFYLGREKSPMYYGIGFIVVLIFIAITMYFYRKHKKIEKMIKLKEEWPYGENEKRDFKRIENFFEKFHPEELKEKDYYILDDQSASDLDLKDVFSKIDVAITTAGQQILYYILRTPKTKVQELLKRDKIIEEFRENDTLREESQVALLSLGKQRKGNIISLFNSKTNIVQAKKYIYKLAALLPIVALIMFFFIGAKALLFLFGSFALNSSINYKSEKQIEDEVSSIAYAASLITCAKGLNKVKSNGALLEHQNILKENIKYFNVIERKATYLMASEGADVFIEYINVLFLTKIRGYYDIIDTIQQNRDKLIELYKTVGEIDALISIASYRERLEYYCKPNFADEKKKLSIVEGVHPLIEDAVSNGLSLDKKGVILTGSNMAGKSTFLRMLGINALFAQTIYTVVAKEYSASLLRVITSLSVSDDVNTGTSYYLGECEALLRILNSIDEDITGLCMVDEIFRGTNPIERIASAREIIKYIIDKNAIPLVATHDIELTEVSKEKYECYYFCEDVDDQEGLVFDYKLKNGVCKSGNAIKLLKYLGYPKVITDNATMEAEKALI</sequence>
<comment type="caution">
    <text evidence="7">The sequence shown here is derived from an EMBL/GenBank/DDBJ whole genome shotgun (WGS) entry which is preliminary data.</text>
</comment>
<dbReference type="PANTHER" id="PTHR11361">
    <property type="entry name" value="DNA MISMATCH REPAIR PROTEIN MUTS FAMILY MEMBER"/>
    <property type="match status" value="1"/>
</dbReference>
<accession>A0A6M0GZH2</accession>
<dbReference type="InterPro" id="IPR045076">
    <property type="entry name" value="MutS"/>
</dbReference>
<feature type="transmembrane region" description="Helical" evidence="4">
    <location>
        <begin position="199"/>
        <end position="232"/>
    </location>
</feature>
<dbReference type="InterPro" id="IPR027417">
    <property type="entry name" value="P-loop_NTPase"/>
</dbReference>
<dbReference type="GO" id="GO:0006298">
    <property type="term" value="P:mismatch repair"/>
    <property type="evidence" value="ECO:0007669"/>
    <property type="project" value="InterPro"/>
</dbReference>
<dbReference type="SMART" id="SM00534">
    <property type="entry name" value="MUTSac"/>
    <property type="match status" value="1"/>
</dbReference>
<organism evidence="7 8">
    <name type="scientific">Clostridium senegalense</name>
    <dbReference type="NCBI Taxonomy" id="1465809"/>
    <lineage>
        <taxon>Bacteria</taxon>
        <taxon>Bacillati</taxon>
        <taxon>Bacillota</taxon>
        <taxon>Clostridia</taxon>
        <taxon>Eubacteriales</taxon>
        <taxon>Clostridiaceae</taxon>
        <taxon>Clostridium</taxon>
    </lineage>
</organism>
<feature type="transmembrane region" description="Helical" evidence="4">
    <location>
        <begin position="36"/>
        <end position="56"/>
    </location>
</feature>
<reference evidence="7 8" key="1">
    <citation type="submission" date="2020-02" db="EMBL/GenBank/DDBJ databases">
        <title>Genome assembly of a novel Clostridium senegalense strain.</title>
        <authorList>
            <person name="Gupta T.B."/>
            <person name="Jauregui R."/>
            <person name="Maclean P."/>
            <person name="Nawarathana A."/>
            <person name="Brightwell G."/>
        </authorList>
    </citation>
    <scope>NUCLEOTIDE SEQUENCE [LARGE SCALE GENOMIC DNA]</scope>
    <source>
        <strain evidence="7 8">AGRFS4</strain>
    </source>
</reference>
<keyword evidence="2" id="KW-0067">ATP-binding</keyword>
<feature type="transmembrane region" description="Helical" evidence="4">
    <location>
        <begin position="12"/>
        <end position="30"/>
    </location>
</feature>
<evidence type="ECO:0000256" key="3">
    <source>
        <dbReference type="ARBA" id="ARBA00023125"/>
    </source>
</evidence>
<keyword evidence="1" id="KW-0547">Nucleotide-binding</keyword>
<dbReference type="Gene3D" id="3.40.50.300">
    <property type="entry name" value="P-loop containing nucleotide triphosphate hydrolases"/>
    <property type="match status" value="1"/>
</dbReference>
<dbReference type="EMBL" id="JAAGPU010000002">
    <property type="protein sequence ID" value="NEU03729.1"/>
    <property type="molecule type" value="Genomic_DNA"/>
</dbReference>
<dbReference type="GO" id="GO:0005524">
    <property type="term" value="F:ATP binding"/>
    <property type="evidence" value="ECO:0007669"/>
    <property type="project" value="UniProtKB-KW"/>
</dbReference>
<dbReference type="InterPro" id="IPR000432">
    <property type="entry name" value="DNA_mismatch_repair_MutS_C"/>
</dbReference>
<evidence type="ECO:0000313" key="7">
    <source>
        <dbReference type="EMBL" id="NEU03729.1"/>
    </source>
</evidence>
<dbReference type="InterPro" id="IPR007696">
    <property type="entry name" value="DNA_mismatch_repair_MutS_core"/>
</dbReference>
<gene>
    <name evidence="7" type="ORF">G3M99_02430</name>
</gene>
<dbReference type="SUPFAM" id="SSF48334">
    <property type="entry name" value="DNA repair protein MutS, domain III"/>
    <property type="match status" value="1"/>
</dbReference>
<dbReference type="InterPro" id="IPR036187">
    <property type="entry name" value="DNA_mismatch_repair_MutS_sf"/>
</dbReference>
<keyword evidence="4" id="KW-0472">Membrane</keyword>
<dbReference type="AlphaFoldDB" id="A0A6M0GZH2"/>